<dbReference type="Pfam" id="PF00528">
    <property type="entry name" value="BPD_transp_1"/>
    <property type="match status" value="1"/>
</dbReference>
<keyword evidence="3" id="KW-1003">Cell membrane</keyword>
<dbReference type="CDD" id="cd06261">
    <property type="entry name" value="TM_PBP2"/>
    <property type="match status" value="1"/>
</dbReference>
<evidence type="ECO:0000313" key="9">
    <source>
        <dbReference type="EMBL" id="MBA8824357.1"/>
    </source>
</evidence>
<dbReference type="Gene3D" id="1.10.3720.10">
    <property type="entry name" value="MetI-like"/>
    <property type="match status" value="1"/>
</dbReference>
<feature type="transmembrane region" description="Helical" evidence="7">
    <location>
        <begin position="259"/>
        <end position="281"/>
    </location>
</feature>
<comment type="subcellular location">
    <subcellularLocation>
        <location evidence="1 7">Cell membrane</location>
        <topology evidence="1 7">Multi-pass membrane protein</topology>
    </subcellularLocation>
</comment>
<keyword evidence="6 7" id="KW-0472">Membrane</keyword>
<dbReference type="EMBL" id="JACGWZ010000002">
    <property type="protein sequence ID" value="MBA8824357.1"/>
    <property type="molecule type" value="Genomic_DNA"/>
</dbReference>
<dbReference type="PANTHER" id="PTHR43163">
    <property type="entry name" value="DIPEPTIDE TRANSPORT SYSTEM PERMEASE PROTEIN DPPB-RELATED"/>
    <property type="match status" value="1"/>
</dbReference>
<dbReference type="PROSITE" id="PS50928">
    <property type="entry name" value="ABC_TM1"/>
    <property type="match status" value="1"/>
</dbReference>
<dbReference type="Pfam" id="PF19300">
    <property type="entry name" value="BPD_transp_1_N"/>
    <property type="match status" value="1"/>
</dbReference>
<feature type="transmembrane region" description="Helical" evidence="7">
    <location>
        <begin position="310"/>
        <end position="332"/>
    </location>
</feature>
<accession>A0A839DY19</accession>
<dbReference type="RefSeq" id="WP_182543660.1">
    <property type="nucleotide sequence ID" value="NZ_JACGWZ010000002.1"/>
</dbReference>
<feature type="transmembrane region" description="Helical" evidence="7">
    <location>
        <begin position="106"/>
        <end position="126"/>
    </location>
</feature>
<keyword evidence="4 7" id="KW-0812">Transmembrane</keyword>
<comment type="caution">
    <text evidence="9">The sequence shown here is derived from an EMBL/GenBank/DDBJ whole genome shotgun (WGS) entry which is preliminary data.</text>
</comment>
<protein>
    <submittedName>
        <fullName evidence="9">Peptide/nickel transport system permease protein</fullName>
    </submittedName>
</protein>
<dbReference type="GO" id="GO:0005886">
    <property type="term" value="C:plasma membrane"/>
    <property type="evidence" value="ECO:0007669"/>
    <property type="project" value="UniProtKB-SubCell"/>
</dbReference>
<comment type="similarity">
    <text evidence="7">Belongs to the binding-protein-dependent transport system permease family.</text>
</comment>
<dbReference type="InterPro" id="IPR000515">
    <property type="entry name" value="MetI-like"/>
</dbReference>
<dbReference type="InterPro" id="IPR035906">
    <property type="entry name" value="MetI-like_sf"/>
</dbReference>
<evidence type="ECO:0000256" key="1">
    <source>
        <dbReference type="ARBA" id="ARBA00004651"/>
    </source>
</evidence>
<dbReference type="AlphaFoldDB" id="A0A839DY19"/>
<name>A0A839DY19_9PSEU</name>
<organism evidence="9 10">
    <name type="scientific">Halosaccharopolyspora lacisalsi</name>
    <dbReference type="NCBI Taxonomy" id="1000566"/>
    <lineage>
        <taxon>Bacteria</taxon>
        <taxon>Bacillati</taxon>
        <taxon>Actinomycetota</taxon>
        <taxon>Actinomycetes</taxon>
        <taxon>Pseudonocardiales</taxon>
        <taxon>Pseudonocardiaceae</taxon>
        <taxon>Halosaccharopolyspora</taxon>
    </lineage>
</organism>
<evidence type="ECO:0000256" key="5">
    <source>
        <dbReference type="ARBA" id="ARBA00022989"/>
    </source>
</evidence>
<feature type="transmembrane region" description="Helical" evidence="7">
    <location>
        <begin position="138"/>
        <end position="160"/>
    </location>
</feature>
<evidence type="ECO:0000256" key="3">
    <source>
        <dbReference type="ARBA" id="ARBA00022475"/>
    </source>
</evidence>
<dbReference type="InterPro" id="IPR045621">
    <property type="entry name" value="BPD_transp_1_N"/>
</dbReference>
<feature type="domain" description="ABC transmembrane type-1" evidence="8">
    <location>
        <begin position="100"/>
        <end position="329"/>
    </location>
</feature>
<dbReference type="SUPFAM" id="SSF161098">
    <property type="entry name" value="MetI-like"/>
    <property type="match status" value="1"/>
</dbReference>
<keyword evidence="5 7" id="KW-1133">Transmembrane helix</keyword>
<keyword evidence="10" id="KW-1185">Reference proteome</keyword>
<proteinExistence type="inferred from homology"/>
<gene>
    <name evidence="9" type="ORF">FHX42_001704</name>
</gene>
<dbReference type="Proteomes" id="UP000569329">
    <property type="component" value="Unassembled WGS sequence"/>
</dbReference>
<evidence type="ECO:0000256" key="7">
    <source>
        <dbReference type="RuleBase" id="RU363032"/>
    </source>
</evidence>
<sequence>MKTGSLGRYLVTRVLLAVPSVFILLTLVFLLLHAAPGDPVTATLGGRLPPAEIAARQETLGLNDPIYVQYFNYLAGALTGDFGNPVTDSRSVVEIILETAPATLELAAAGMLIAVTLGVVVGAIAGRLRDTAFDVGGRLFGVVIYAAPVFWTALLGQLLFSVKLGWLPSSGRAGGFDAPEQITGFYVFDSIITGDWEALQSSLLHLILPAVTLGLLIGGVFIRLVRVNMLQTLRSDYVEAARGRGLPERNVLFRHAFKTALIPIITIVGLQFALMLGYAALTETTFSWPGLARELIDFVGTRDYAAVQGIVTFIALVVVGVSLLIDIITGIIDPRVRY</sequence>
<dbReference type="PANTHER" id="PTHR43163:SF6">
    <property type="entry name" value="DIPEPTIDE TRANSPORT SYSTEM PERMEASE PROTEIN DPPB-RELATED"/>
    <property type="match status" value="1"/>
</dbReference>
<evidence type="ECO:0000313" key="10">
    <source>
        <dbReference type="Proteomes" id="UP000569329"/>
    </source>
</evidence>
<evidence type="ECO:0000259" key="8">
    <source>
        <dbReference type="PROSITE" id="PS50928"/>
    </source>
</evidence>
<evidence type="ECO:0000256" key="2">
    <source>
        <dbReference type="ARBA" id="ARBA00022448"/>
    </source>
</evidence>
<dbReference type="GO" id="GO:0055085">
    <property type="term" value="P:transmembrane transport"/>
    <property type="evidence" value="ECO:0007669"/>
    <property type="project" value="InterPro"/>
</dbReference>
<reference evidence="9 10" key="1">
    <citation type="submission" date="2020-07" db="EMBL/GenBank/DDBJ databases">
        <title>Sequencing the genomes of 1000 actinobacteria strains.</title>
        <authorList>
            <person name="Klenk H.-P."/>
        </authorList>
    </citation>
    <scope>NUCLEOTIDE SEQUENCE [LARGE SCALE GENOMIC DNA]</scope>
    <source>
        <strain evidence="9 10">DSM 45975</strain>
    </source>
</reference>
<keyword evidence="2 7" id="KW-0813">Transport</keyword>
<evidence type="ECO:0000256" key="6">
    <source>
        <dbReference type="ARBA" id="ARBA00023136"/>
    </source>
</evidence>
<feature type="transmembrane region" description="Helical" evidence="7">
    <location>
        <begin position="203"/>
        <end position="225"/>
    </location>
</feature>
<evidence type="ECO:0000256" key="4">
    <source>
        <dbReference type="ARBA" id="ARBA00022692"/>
    </source>
</evidence>